<evidence type="ECO:0000313" key="7">
    <source>
        <dbReference type="EMBL" id="OGC70339.1"/>
    </source>
</evidence>
<dbReference type="PROSITE" id="PS01071">
    <property type="entry name" value="GRPE"/>
    <property type="match status" value="1"/>
</dbReference>
<comment type="subcellular location">
    <subcellularLocation>
        <location evidence="3">Cytoplasm</location>
    </subcellularLocation>
</comment>
<dbReference type="Pfam" id="PF01025">
    <property type="entry name" value="GrpE"/>
    <property type="match status" value="1"/>
</dbReference>
<organism evidence="7 8">
    <name type="scientific">candidate division WWE3 bacterium RIFOXYC1_FULL_39_7</name>
    <dbReference type="NCBI Taxonomy" id="1802643"/>
    <lineage>
        <taxon>Bacteria</taxon>
        <taxon>Katanobacteria</taxon>
    </lineage>
</organism>
<protein>
    <recommendedName>
        <fullName evidence="3 4">Protein GrpE</fullName>
    </recommendedName>
    <alternativeName>
        <fullName evidence="3">HSP-70 cofactor</fullName>
    </alternativeName>
</protein>
<dbReference type="GO" id="GO:0006457">
    <property type="term" value="P:protein folding"/>
    <property type="evidence" value="ECO:0007669"/>
    <property type="project" value="InterPro"/>
</dbReference>
<dbReference type="InterPro" id="IPR009012">
    <property type="entry name" value="GrpE_head"/>
</dbReference>
<dbReference type="GO" id="GO:0005737">
    <property type="term" value="C:cytoplasm"/>
    <property type="evidence" value="ECO:0007669"/>
    <property type="project" value="UniProtKB-SubCell"/>
</dbReference>
<dbReference type="InterPro" id="IPR000740">
    <property type="entry name" value="GrpE"/>
</dbReference>
<keyword evidence="6" id="KW-0175">Coiled coil</keyword>
<dbReference type="SUPFAM" id="SSF58014">
    <property type="entry name" value="Coiled-coil domain of nucleotide exchange factor GrpE"/>
    <property type="match status" value="1"/>
</dbReference>
<dbReference type="Gene3D" id="3.90.20.20">
    <property type="match status" value="1"/>
</dbReference>
<dbReference type="PRINTS" id="PR00773">
    <property type="entry name" value="GRPEPROTEIN"/>
</dbReference>
<gene>
    <name evidence="3" type="primary">grpE</name>
    <name evidence="7" type="ORF">A2415_05185</name>
</gene>
<reference evidence="7 8" key="1">
    <citation type="journal article" date="2016" name="Nat. Commun.">
        <title>Thousands of microbial genomes shed light on interconnected biogeochemical processes in an aquifer system.</title>
        <authorList>
            <person name="Anantharaman K."/>
            <person name="Brown C.T."/>
            <person name="Hug L.A."/>
            <person name="Sharon I."/>
            <person name="Castelle C.J."/>
            <person name="Probst A.J."/>
            <person name="Thomas B.C."/>
            <person name="Singh A."/>
            <person name="Wilkins M.J."/>
            <person name="Karaoz U."/>
            <person name="Brodie E.L."/>
            <person name="Williams K.H."/>
            <person name="Hubbard S.S."/>
            <person name="Banfield J.F."/>
        </authorList>
    </citation>
    <scope>NUCLEOTIDE SEQUENCE [LARGE SCALE GENOMIC DNA]</scope>
</reference>
<comment type="caution">
    <text evidence="7">The sequence shown here is derived from an EMBL/GenBank/DDBJ whole genome shotgun (WGS) entry which is preliminary data.</text>
</comment>
<evidence type="ECO:0000256" key="3">
    <source>
        <dbReference type="HAMAP-Rule" id="MF_01151"/>
    </source>
</evidence>
<dbReference type="SUPFAM" id="SSF51064">
    <property type="entry name" value="Head domain of nucleotide exchange factor GrpE"/>
    <property type="match status" value="1"/>
</dbReference>
<evidence type="ECO:0000256" key="6">
    <source>
        <dbReference type="SAM" id="Coils"/>
    </source>
</evidence>
<dbReference type="InterPro" id="IPR013805">
    <property type="entry name" value="GrpE_CC"/>
</dbReference>
<dbReference type="EMBL" id="MEWA01000008">
    <property type="protein sequence ID" value="OGC70339.1"/>
    <property type="molecule type" value="Genomic_DNA"/>
</dbReference>
<evidence type="ECO:0000256" key="2">
    <source>
        <dbReference type="ARBA" id="ARBA00023186"/>
    </source>
</evidence>
<dbReference type="HAMAP" id="MF_01151">
    <property type="entry name" value="GrpE"/>
    <property type="match status" value="1"/>
</dbReference>
<sequence>MAEDKSTSIGELETRLAEMENNWKRALADYRNFQKRSEEEKGFFIDFANESLIRQLLPVLDNLETLSNHIDDAGLQMIIKNFAQILAEEGLVEISAQDKEFDASTMEAIEMVEGKENTVIEVLNKGYLLKNKLLRPARVRVGSGDKKEER</sequence>
<evidence type="ECO:0000256" key="5">
    <source>
        <dbReference type="RuleBase" id="RU004478"/>
    </source>
</evidence>
<comment type="subunit">
    <text evidence="3">Homodimer.</text>
</comment>
<comment type="function">
    <text evidence="3 4">Participates actively in the response to hyperosmotic and heat shock by preventing the aggregation of stress-denatured proteins, in association with DnaK and GrpE. It is the nucleotide exchange factor for DnaK and may function as a thermosensor. Unfolded proteins bind initially to DnaJ; upon interaction with the DnaJ-bound protein, DnaK hydrolyzes its bound ATP, resulting in the formation of a stable complex. GrpE releases ADP from DnaK; ATP binding to DnaK triggers the release of the substrate protein, thus completing the reaction cycle. Several rounds of ATP-dependent interactions between DnaJ, DnaK and GrpE are required for fully efficient folding.</text>
</comment>
<dbReference type="AlphaFoldDB" id="A0A1F4WLR8"/>
<dbReference type="GO" id="GO:0051082">
    <property type="term" value="F:unfolded protein binding"/>
    <property type="evidence" value="ECO:0007669"/>
    <property type="project" value="TreeGrafter"/>
</dbReference>
<keyword evidence="2 3" id="KW-0143">Chaperone</keyword>
<evidence type="ECO:0000313" key="8">
    <source>
        <dbReference type="Proteomes" id="UP000179113"/>
    </source>
</evidence>
<accession>A0A1F4WLR8</accession>
<evidence type="ECO:0000256" key="1">
    <source>
        <dbReference type="ARBA" id="ARBA00009054"/>
    </source>
</evidence>
<dbReference type="CDD" id="cd00446">
    <property type="entry name" value="GrpE"/>
    <property type="match status" value="1"/>
</dbReference>
<feature type="coiled-coil region" evidence="6">
    <location>
        <begin position="2"/>
        <end position="36"/>
    </location>
</feature>
<keyword evidence="3" id="KW-0963">Cytoplasm</keyword>
<evidence type="ECO:0000256" key="4">
    <source>
        <dbReference type="RuleBase" id="RU000639"/>
    </source>
</evidence>
<dbReference type="PANTHER" id="PTHR21237">
    <property type="entry name" value="GRPE PROTEIN"/>
    <property type="match status" value="1"/>
</dbReference>
<proteinExistence type="inferred from homology"/>
<dbReference type="GO" id="GO:0042803">
    <property type="term" value="F:protein homodimerization activity"/>
    <property type="evidence" value="ECO:0007669"/>
    <property type="project" value="InterPro"/>
</dbReference>
<name>A0A1F4WLR8_UNCKA</name>
<dbReference type="Proteomes" id="UP000179113">
    <property type="component" value="Unassembled WGS sequence"/>
</dbReference>
<keyword evidence="3 4" id="KW-0346">Stress response</keyword>
<dbReference type="GO" id="GO:0051087">
    <property type="term" value="F:protein-folding chaperone binding"/>
    <property type="evidence" value="ECO:0007669"/>
    <property type="project" value="InterPro"/>
</dbReference>
<dbReference type="PANTHER" id="PTHR21237:SF23">
    <property type="entry name" value="GRPE PROTEIN HOMOLOG, MITOCHONDRIAL"/>
    <property type="match status" value="1"/>
</dbReference>
<dbReference type="GO" id="GO:0000774">
    <property type="term" value="F:adenyl-nucleotide exchange factor activity"/>
    <property type="evidence" value="ECO:0007669"/>
    <property type="project" value="InterPro"/>
</dbReference>
<comment type="similarity">
    <text evidence="1 3 5">Belongs to the GrpE family.</text>
</comment>
<dbReference type="Gene3D" id="2.30.22.10">
    <property type="entry name" value="Head domain of nucleotide exchange factor GrpE"/>
    <property type="match status" value="1"/>
</dbReference>